<keyword evidence="2" id="KW-1185">Reference proteome</keyword>
<proteinExistence type="predicted"/>
<sequence>MQKLHITEIELVDHYNSPCLSSACNGGGDDVGGPRYMCLICTESLGLRSRTEQQP</sequence>
<accession>A0AAP0L3M5</accession>
<dbReference type="PROSITE" id="PS51257">
    <property type="entry name" value="PROKAR_LIPOPROTEIN"/>
    <property type="match status" value="1"/>
</dbReference>
<evidence type="ECO:0000313" key="1">
    <source>
        <dbReference type="EMBL" id="KAK9163355.1"/>
    </source>
</evidence>
<gene>
    <name evidence="1" type="ORF">Syun_004257</name>
</gene>
<dbReference type="AlphaFoldDB" id="A0AAP0L3M5"/>
<reference evidence="1 2" key="1">
    <citation type="submission" date="2024-01" db="EMBL/GenBank/DDBJ databases">
        <title>Genome assemblies of Stephania.</title>
        <authorList>
            <person name="Yang L."/>
        </authorList>
    </citation>
    <scope>NUCLEOTIDE SEQUENCE [LARGE SCALE GENOMIC DNA]</scope>
    <source>
        <strain evidence="1">YNDBR</strain>
        <tissue evidence="1">Leaf</tissue>
    </source>
</reference>
<evidence type="ECO:0000313" key="2">
    <source>
        <dbReference type="Proteomes" id="UP001420932"/>
    </source>
</evidence>
<dbReference type="EMBL" id="JBBNAF010000002">
    <property type="protein sequence ID" value="KAK9163355.1"/>
    <property type="molecule type" value="Genomic_DNA"/>
</dbReference>
<organism evidence="1 2">
    <name type="scientific">Stephania yunnanensis</name>
    <dbReference type="NCBI Taxonomy" id="152371"/>
    <lineage>
        <taxon>Eukaryota</taxon>
        <taxon>Viridiplantae</taxon>
        <taxon>Streptophyta</taxon>
        <taxon>Embryophyta</taxon>
        <taxon>Tracheophyta</taxon>
        <taxon>Spermatophyta</taxon>
        <taxon>Magnoliopsida</taxon>
        <taxon>Ranunculales</taxon>
        <taxon>Menispermaceae</taxon>
        <taxon>Menispermoideae</taxon>
        <taxon>Cissampelideae</taxon>
        <taxon>Stephania</taxon>
    </lineage>
</organism>
<comment type="caution">
    <text evidence="1">The sequence shown here is derived from an EMBL/GenBank/DDBJ whole genome shotgun (WGS) entry which is preliminary data.</text>
</comment>
<dbReference type="Proteomes" id="UP001420932">
    <property type="component" value="Unassembled WGS sequence"/>
</dbReference>
<protein>
    <submittedName>
        <fullName evidence="1">Uncharacterized protein</fullName>
    </submittedName>
</protein>
<name>A0AAP0L3M5_9MAGN</name>